<dbReference type="RefSeq" id="XP_055898927.1">
    <property type="nucleotide sequence ID" value="XM_056042952.1"/>
</dbReference>
<feature type="domain" description="Neurotransmitter-gated ion-channel transmembrane" evidence="7">
    <location>
        <begin position="133"/>
        <end position="243"/>
    </location>
</feature>
<dbReference type="PANTHER" id="PTHR18945">
    <property type="entry name" value="NEUROTRANSMITTER GATED ION CHANNEL"/>
    <property type="match status" value="1"/>
</dbReference>
<dbReference type="InterPro" id="IPR036719">
    <property type="entry name" value="Neuro-gated_channel_TM_sf"/>
</dbReference>
<dbReference type="InterPro" id="IPR006202">
    <property type="entry name" value="Neur_chan_lig-bd"/>
</dbReference>
<dbReference type="InterPro" id="IPR036734">
    <property type="entry name" value="Neur_chan_lig-bd_sf"/>
</dbReference>
<evidence type="ECO:0000256" key="3">
    <source>
        <dbReference type="ARBA" id="ARBA00022989"/>
    </source>
</evidence>
<dbReference type="Gene3D" id="2.70.170.10">
    <property type="entry name" value="Neurotransmitter-gated ion-channel ligand-binding domain"/>
    <property type="match status" value="1"/>
</dbReference>
<feature type="domain" description="Neurotransmitter-gated ion-channel ligand-binding" evidence="6">
    <location>
        <begin position="2"/>
        <end position="125"/>
    </location>
</feature>
<dbReference type="Pfam" id="PF02931">
    <property type="entry name" value="Neur_chan_LBD"/>
    <property type="match status" value="1"/>
</dbReference>
<keyword evidence="3 5" id="KW-1133">Transmembrane helix</keyword>
<dbReference type="InterPro" id="IPR038050">
    <property type="entry name" value="Neuro_actylchol_rec"/>
</dbReference>
<dbReference type="GO" id="GO:0004888">
    <property type="term" value="F:transmembrane signaling receptor activity"/>
    <property type="evidence" value="ECO:0007669"/>
    <property type="project" value="InterPro"/>
</dbReference>
<dbReference type="SUPFAM" id="SSF63712">
    <property type="entry name" value="Nicotinic receptor ligand binding domain-like"/>
    <property type="match status" value="1"/>
</dbReference>
<feature type="transmembrane region" description="Helical" evidence="5">
    <location>
        <begin position="315"/>
        <end position="335"/>
    </location>
</feature>
<gene>
    <name evidence="9" type="primary">LOC129928496</name>
</gene>
<dbReference type="InterPro" id="IPR006201">
    <property type="entry name" value="Neur_channel"/>
</dbReference>
<feature type="transmembrane region" description="Helical" evidence="5">
    <location>
        <begin position="126"/>
        <end position="147"/>
    </location>
</feature>
<feature type="transmembrane region" description="Helical" evidence="5">
    <location>
        <begin position="190"/>
        <end position="211"/>
    </location>
</feature>
<dbReference type="CDD" id="cd19051">
    <property type="entry name" value="LGIC_TM_cation"/>
    <property type="match status" value="1"/>
</dbReference>
<dbReference type="OrthoDB" id="6155460at2759"/>
<organism evidence="8 9">
    <name type="scientific">Biomphalaria glabrata</name>
    <name type="common">Bloodfluke planorb</name>
    <name type="synonym">Freshwater snail</name>
    <dbReference type="NCBI Taxonomy" id="6526"/>
    <lineage>
        <taxon>Eukaryota</taxon>
        <taxon>Metazoa</taxon>
        <taxon>Spiralia</taxon>
        <taxon>Lophotrochozoa</taxon>
        <taxon>Mollusca</taxon>
        <taxon>Gastropoda</taxon>
        <taxon>Heterobranchia</taxon>
        <taxon>Euthyneura</taxon>
        <taxon>Panpulmonata</taxon>
        <taxon>Hygrophila</taxon>
        <taxon>Lymnaeoidea</taxon>
        <taxon>Planorbidae</taxon>
        <taxon>Biomphalaria</taxon>
    </lineage>
</organism>
<evidence type="ECO:0000313" key="9">
    <source>
        <dbReference type="RefSeq" id="XP_055898927.1"/>
    </source>
</evidence>
<keyword evidence="8" id="KW-1185">Reference proteome</keyword>
<evidence type="ECO:0000259" key="7">
    <source>
        <dbReference type="Pfam" id="PF02932"/>
    </source>
</evidence>
<accession>A0A9W3BHL9</accession>
<evidence type="ECO:0000256" key="4">
    <source>
        <dbReference type="ARBA" id="ARBA00023136"/>
    </source>
</evidence>
<dbReference type="AlphaFoldDB" id="A0A9W3BHL9"/>
<evidence type="ECO:0000256" key="5">
    <source>
        <dbReference type="SAM" id="Phobius"/>
    </source>
</evidence>
<keyword evidence="4 5" id="KW-0472">Membrane</keyword>
<dbReference type="SUPFAM" id="SSF90112">
    <property type="entry name" value="Neurotransmitter-gated ion-channel transmembrane pore"/>
    <property type="match status" value="1"/>
</dbReference>
<evidence type="ECO:0000256" key="2">
    <source>
        <dbReference type="ARBA" id="ARBA00022692"/>
    </source>
</evidence>
<feature type="transmembrane region" description="Helical" evidence="5">
    <location>
        <begin position="159"/>
        <end position="178"/>
    </location>
</feature>
<sequence>MWHPHVIVTNSVDVDKLLVTPLNNRLLVRYDGDVLLHGPAFLKTTCSTNLTKYPFDHQDCEIIFIPFLDDCDIEVTRAGIMKMPDPFHLQGEWTIVYRNISLSSYEGTNFHLPLIKVQLTIARSPLFYVVSVLAPMLLTSVMTSFVFCIPSSSGEKISFLVTVFVSNAVFLNFIAGTMPRSMTLDNMPRLTIFLIGVMLGGFLALLATLFVMRQYNIEQREDAKLTRVRTVGSPKHTKVFTAECVKNDHSKANLAFTGVDQKLIGFTLRSIPMFLERFKGKNSAKVEPKGDNFNTTNAKRECRLSCKITSREWDVIFFILFHVTSAPFYLLLFALNYI</sequence>
<reference evidence="9" key="1">
    <citation type="submission" date="2025-08" db="UniProtKB">
        <authorList>
            <consortium name="RefSeq"/>
        </authorList>
    </citation>
    <scope>IDENTIFICATION</scope>
</reference>
<comment type="subcellular location">
    <subcellularLocation>
        <location evidence="1">Membrane</location>
        <topology evidence="1">Multi-pass membrane protein</topology>
    </subcellularLocation>
</comment>
<dbReference type="OMA" id="THERITC"/>
<keyword evidence="2 5" id="KW-0812">Transmembrane</keyword>
<evidence type="ECO:0000256" key="1">
    <source>
        <dbReference type="ARBA" id="ARBA00004141"/>
    </source>
</evidence>
<dbReference type="GO" id="GO:0005230">
    <property type="term" value="F:extracellular ligand-gated monoatomic ion channel activity"/>
    <property type="evidence" value="ECO:0007669"/>
    <property type="project" value="InterPro"/>
</dbReference>
<proteinExistence type="predicted"/>
<dbReference type="GO" id="GO:0016020">
    <property type="term" value="C:membrane"/>
    <property type="evidence" value="ECO:0007669"/>
    <property type="project" value="UniProtKB-SubCell"/>
</dbReference>
<dbReference type="InterPro" id="IPR006029">
    <property type="entry name" value="Neurotrans-gated_channel_TM"/>
</dbReference>
<dbReference type="GeneID" id="129928496"/>
<dbReference type="Pfam" id="PF02932">
    <property type="entry name" value="Neur_chan_memb"/>
    <property type="match status" value="1"/>
</dbReference>
<protein>
    <submittedName>
        <fullName evidence="9">5-hydroxytryptamine receptor 3A-like</fullName>
    </submittedName>
</protein>
<evidence type="ECO:0000313" key="8">
    <source>
        <dbReference type="Proteomes" id="UP001165740"/>
    </source>
</evidence>
<evidence type="ECO:0000259" key="6">
    <source>
        <dbReference type="Pfam" id="PF02931"/>
    </source>
</evidence>
<dbReference type="Gene3D" id="1.20.58.390">
    <property type="entry name" value="Neurotransmitter-gated ion-channel transmembrane domain"/>
    <property type="match status" value="1"/>
</dbReference>
<name>A0A9W3BHL9_BIOGL</name>
<dbReference type="Proteomes" id="UP001165740">
    <property type="component" value="Chromosome 10"/>
</dbReference>